<dbReference type="HOGENOM" id="CLU_1679345_0_0_1"/>
<evidence type="ECO:0000313" key="2">
    <source>
        <dbReference type="Proteomes" id="UP000008062"/>
    </source>
</evidence>
<name>F9X6U4_ZYMTI</name>
<proteinExistence type="predicted"/>
<dbReference type="EMBL" id="CM001198">
    <property type="protein sequence ID" value="EGP89453.1"/>
    <property type="molecule type" value="Genomic_DNA"/>
</dbReference>
<dbReference type="InParanoid" id="F9X6U4"/>
<dbReference type="GeneID" id="13404115"/>
<evidence type="ECO:0000313" key="1">
    <source>
        <dbReference type="EMBL" id="EGP89453.1"/>
    </source>
</evidence>
<dbReference type="KEGG" id="ztr:MYCGRDRAFT_103675"/>
<dbReference type="RefSeq" id="XP_003854477.1">
    <property type="nucleotide sequence ID" value="XM_003854429.1"/>
</dbReference>
<keyword evidence="2" id="KW-1185">Reference proteome</keyword>
<reference evidence="1 2" key="1">
    <citation type="journal article" date="2011" name="PLoS Genet.">
        <title>Finished genome of the fungal wheat pathogen Mycosphaerella graminicola reveals dispensome structure, chromosome plasticity, and stealth pathogenesis.</title>
        <authorList>
            <person name="Goodwin S.B."/>
            <person name="Ben M'barek S."/>
            <person name="Dhillon B."/>
            <person name="Wittenberg A.H.J."/>
            <person name="Crane C.F."/>
            <person name="Hane J.K."/>
            <person name="Foster A.J."/>
            <person name="Van der Lee T.A.J."/>
            <person name="Grimwood J."/>
            <person name="Aerts A."/>
            <person name="Antoniw J."/>
            <person name="Bailey A."/>
            <person name="Bluhm B."/>
            <person name="Bowler J."/>
            <person name="Bristow J."/>
            <person name="van der Burgt A."/>
            <person name="Canto-Canche B."/>
            <person name="Churchill A.C.L."/>
            <person name="Conde-Ferraez L."/>
            <person name="Cools H.J."/>
            <person name="Coutinho P.M."/>
            <person name="Csukai M."/>
            <person name="Dehal P."/>
            <person name="De Wit P."/>
            <person name="Donzelli B."/>
            <person name="van de Geest H.C."/>
            <person name="van Ham R.C.H.J."/>
            <person name="Hammond-Kosack K.E."/>
            <person name="Henrissat B."/>
            <person name="Kilian A."/>
            <person name="Kobayashi A.K."/>
            <person name="Koopmann E."/>
            <person name="Kourmpetis Y."/>
            <person name="Kuzniar A."/>
            <person name="Lindquist E."/>
            <person name="Lombard V."/>
            <person name="Maliepaard C."/>
            <person name="Martins N."/>
            <person name="Mehrabi R."/>
            <person name="Nap J.P.H."/>
            <person name="Ponomarenko A."/>
            <person name="Rudd J.J."/>
            <person name="Salamov A."/>
            <person name="Schmutz J."/>
            <person name="Schouten H.J."/>
            <person name="Shapiro H."/>
            <person name="Stergiopoulos I."/>
            <person name="Torriani S.F.F."/>
            <person name="Tu H."/>
            <person name="de Vries R.P."/>
            <person name="Waalwijk C."/>
            <person name="Ware S.B."/>
            <person name="Wiebenga A."/>
            <person name="Zwiers L.-H."/>
            <person name="Oliver R.P."/>
            <person name="Grigoriev I.V."/>
            <person name="Kema G.H.J."/>
        </authorList>
    </citation>
    <scope>NUCLEOTIDE SEQUENCE [LARGE SCALE GENOMIC DNA]</scope>
    <source>
        <strain evidence="2">CBS 115943 / IPO323</strain>
    </source>
</reference>
<organism evidence="1 2">
    <name type="scientific">Zymoseptoria tritici (strain CBS 115943 / IPO323)</name>
    <name type="common">Speckled leaf blotch fungus</name>
    <name type="synonym">Septoria tritici</name>
    <dbReference type="NCBI Taxonomy" id="336722"/>
    <lineage>
        <taxon>Eukaryota</taxon>
        <taxon>Fungi</taxon>
        <taxon>Dikarya</taxon>
        <taxon>Ascomycota</taxon>
        <taxon>Pezizomycotina</taxon>
        <taxon>Dothideomycetes</taxon>
        <taxon>Dothideomycetidae</taxon>
        <taxon>Mycosphaerellales</taxon>
        <taxon>Mycosphaerellaceae</taxon>
        <taxon>Zymoseptoria</taxon>
    </lineage>
</organism>
<accession>F9X6U4</accession>
<dbReference type="AlphaFoldDB" id="F9X6U4"/>
<sequence length="157" mass="17344">MLCPKTQSSTLCQRVSESSPPSVASLRISAWTSSSTRPMLKSLHLVPVASLECRTRPIPCTALPSAVSCRMARCSRFVTSTVSRPSHPAEAADDVIWPYALQGHCTLLWLSAPVFLWAHGQKYRVPAAIVVWQFRRVRRKSRSDHISPIGRCANSTS</sequence>
<protein>
    <submittedName>
        <fullName evidence="1">Uncharacterized protein</fullName>
    </submittedName>
</protein>
<gene>
    <name evidence="1" type="ORF">MYCGRDRAFT_103675</name>
</gene>
<dbReference type="Proteomes" id="UP000008062">
    <property type="component" value="Chromosome 3"/>
</dbReference>